<protein>
    <submittedName>
        <fullName evidence="3">DUF3662 and FHA domain-containing protein</fullName>
    </submittedName>
</protein>
<evidence type="ECO:0000313" key="4">
    <source>
        <dbReference type="Proteomes" id="UP001500121"/>
    </source>
</evidence>
<dbReference type="SMART" id="SM00240">
    <property type="entry name" value="FHA"/>
    <property type="match status" value="1"/>
</dbReference>
<dbReference type="CDD" id="cd00060">
    <property type="entry name" value="FHA"/>
    <property type="match status" value="1"/>
</dbReference>
<comment type="caution">
    <text evidence="3">The sequence shown here is derived from an EMBL/GenBank/DDBJ whole genome shotgun (WGS) entry which is preliminary data.</text>
</comment>
<evidence type="ECO:0000259" key="2">
    <source>
        <dbReference type="PROSITE" id="PS50006"/>
    </source>
</evidence>
<dbReference type="Pfam" id="PF12401">
    <property type="entry name" value="FhaA_N"/>
    <property type="match status" value="1"/>
</dbReference>
<dbReference type="EMBL" id="BAABLP010000004">
    <property type="protein sequence ID" value="GAA4747621.1"/>
    <property type="molecule type" value="Genomic_DNA"/>
</dbReference>
<dbReference type="Proteomes" id="UP001500121">
    <property type="component" value="Unassembled WGS sequence"/>
</dbReference>
<keyword evidence="1" id="KW-0597">Phosphoprotein</keyword>
<organism evidence="3 4">
    <name type="scientific">Amnibacterium soli</name>
    <dbReference type="NCBI Taxonomy" id="1282736"/>
    <lineage>
        <taxon>Bacteria</taxon>
        <taxon>Bacillati</taxon>
        <taxon>Actinomycetota</taxon>
        <taxon>Actinomycetes</taxon>
        <taxon>Micrococcales</taxon>
        <taxon>Microbacteriaceae</taxon>
        <taxon>Amnibacterium</taxon>
    </lineage>
</organism>
<name>A0ABP8Z6C0_9MICO</name>
<dbReference type="InterPro" id="IPR000253">
    <property type="entry name" value="FHA_dom"/>
</dbReference>
<dbReference type="InterPro" id="IPR008984">
    <property type="entry name" value="SMAD_FHA_dom_sf"/>
</dbReference>
<dbReference type="PROSITE" id="PS50006">
    <property type="entry name" value="FHA_DOMAIN"/>
    <property type="match status" value="1"/>
</dbReference>
<feature type="domain" description="FHA" evidence="2">
    <location>
        <begin position="131"/>
        <end position="180"/>
    </location>
</feature>
<dbReference type="Pfam" id="PF00498">
    <property type="entry name" value="FHA"/>
    <property type="match status" value="1"/>
</dbReference>
<dbReference type="Gene3D" id="3.30.2320.60">
    <property type="entry name" value="FhaA, phosphopeptide-binding domain (DUF3662)"/>
    <property type="match status" value="1"/>
</dbReference>
<dbReference type="PANTHER" id="PTHR23308">
    <property type="entry name" value="NUCLEAR INHIBITOR OF PROTEIN PHOSPHATASE-1"/>
    <property type="match status" value="1"/>
</dbReference>
<dbReference type="SUPFAM" id="SSF49879">
    <property type="entry name" value="SMAD/FHA domain"/>
    <property type="match status" value="1"/>
</dbReference>
<sequence>MNGAFARTFRSGLAPVEITAALRKEMDTHASPVARDRVLVPNRFTVRMNPEDHAAMSALGAGLIDELTELLTDYATQQRYQMASPPVIALEPDPSLTVGLLDVRSASEKVEVDWAPVLEIDGVRHALGARTVIGRGSEADITVDDTGISRKHLEIVWDGRRAEARDLGSTNGSTLNGARLTRAALPNESMLQIGRTRMLFRVVARAREH</sequence>
<reference evidence="4" key="1">
    <citation type="journal article" date="2019" name="Int. J. Syst. Evol. Microbiol.">
        <title>The Global Catalogue of Microorganisms (GCM) 10K type strain sequencing project: providing services to taxonomists for standard genome sequencing and annotation.</title>
        <authorList>
            <consortium name="The Broad Institute Genomics Platform"/>
            <consortium name="The Broad Institute Genome Sequencing Center for Infectious Disease"/>
            <person name="Wu L."/>
            <person name="Ma J."/>
        </authorList>
    </citation>
    <scope>NUCLEOTIDE SEQUENCE [LARGE SCALE GENOMIC DNA]</scope>
    <source>
        <strain evidence="4">JCM 19015</strain>
    </source>
</reference>
<keyword evidence="4" id="KW-1185">Reference proteome</keyword>
<gene>
    <name evidence="3" type="ORF">GCM10025783_19690</name>
</gene>
<proteinExistence type="predicted"/>
<evidence type="ECO:0000256" key="1">
    <source>
        <dbReference type="ARBA" id="ARBA00022553"/>
    </source>
</evidence>
<dbReference type="Gene3D" id="2.60.200.20">
    <property type="match status" value="1"/>
</dbReference>
<accession>A0ABP8Z6C0</accession>
<evidence type="ECO:0000313" key="3">
    <source>
        <dbReference type="EMBL" id="GAA4747621.1"/>
    </source>
</evidence>
<dbReference type="InterPro" id="IPR042287">
    <property type="entry name" value="FhaA_N_sf"/>
</dbReference>
<dbReference type="InterPro" id="IPR050923">
    <property type="entry name" value="Cell_Proc_Reg/RNA_Proc"/>
</dbReference>
<dbReference type="InterPro" id="IPR022128">
    <property type="entry name" value="FhaA_N"/>
</dbReference>